<evidence type="ECO:0000313" key="3">
    <source>
        <dbReference type="EMBL" id="RPA81252.1"/>
    </source>
</evidence>
<dbReference type="SUPFAM" id="SSF54695">
    <property type="entry name" value="POZ domain"/>
    <property type="match status" value="1"/>
</dbReference>
<dbReference type="OrthoDB" id="6359943at2759"/>
<dbReference type="PROSITE" id="PS50097">
    <property type="entry name" value="BTB"/>
    <property type="match status" value="1"/>
</dbReference>
<feature type="region of interest" description="Disordered" evidence="1">
    <location>
        <begin position="12"/>
        <end position="86"/>
    </location>
</feature>
<name>A0A3N4I580_ASCIM</name>
<organism evidence="3 4">
    <name type="scientific">Ascobolus immersus RN42</name>
    <dbReference type="NCBI Taxonomy" id="1160509"/>
    <lineage>
        <taxon>Eukaryota</taxon>
        <taxon>Fungi</taxon>
        <taxon>Dikarya</taxon>
        <taxon>Ascomycota</taxon>
        <taxon>Pezizomycotina</taxon>
        <taxon>Pezizomycetes</taxon>
        <taxon>Pezizales</taxon>
        <taxon>Ascobolaceae</taxon>
        <taxon>Ascobolus</taxon>
    </lineage>
</organism>
<dbReference type="InterPro" id="IPR000210">
    <property type="entry name" value="BTB/POZ_dom"/>
</dbReference>
<keyword evidence="4" id="KW-1185">Reference proteome</keyword>
<feature type="compositionally biased region" description="Polar residues" evidence="1">
    <location>
        <begin position="16"/>
        <end position="26"/>
    </location>
</feature>
<dbReference type="SMART" id="SM00225">
    <property type="entry name" value="BTB"/>
    <property type="match status" value="1"/>
</dbReference>
<dbReference type="EMBL" id="ML119681">
    <property type="protein sequence ID" value="RPA81252.1"/>
    <property type="molecule type" value="Genomic_DNA"/>
</dbReference>
<feature type="domain" description="BTB" evidence="2">
    <location>
        <begin position="141"/>
        <end position="206"/>
    </location>
</feature>
<protein>
    <recommendedName>
        <fullName evidence="2">BTB domain-containing protein</fullName>
    </recommendedName>
</protein>
<evidence type="ECO:0000259" key="2">
    <source>
        <dbReference type="PROSITE" id="PS50097"/>
    </source>
</evidence>
<feature type="compositionally biased region" description="Low complexity" evidence="1">
    <location>
        <begin position="32"/>
        <end position="63"/>
    </location>
</feature>
<evidence type="ECO:0000256" key="1">
    <source>
        <dbReference type="SAM" id="MobiDB-lite"/>
    </source>
</evidence>
<dbReference type="STRING" id="1160509.A0A3N4I580"/>
<feature type="compositionally biased region" description="Polar residues" evidence="1">
    <location>
        <begin position="618"/>
        <end position="628"/>
    </location>
</feature>
<dbReference type="Gene3D" id="3.30.710.10">
    <property type="entry name" value="Potassium Channel Kv1.1, Chain A"/>
    <property type="match status" value="1"/>
</dbReference>
<dbReference type="Pfam" id="PF00651">
    <property type="entry name" value="BTB"/>
    <property type="match status" value="1"/>
</dbReference>
<sequence length="773" mass="84847">MDSHGLDTLVHGLANSPVSSPTSANPGSYLLTTSPTSTINNTSSHTGGQSSSSSSNRHSVRISPLPQRRLGYGMNGSPGRSNGAATKEVDDISTHGEMTTGLYSPLEATYASRRSQAYKGSDFQKLEDFLYTRGFKEGACSDVVVIAFGKRYKLHRLILDRSPFFSCFFNGGPWVESNSPEIKINPEETDSNITRHAFELALARLYGRVDREEEEKHAMALLATASFLDLQDLGESCAAAILDNLNPGNLAATLQFVTTNYYGPFSERLSGACKAVLYRDGWEMGMDEWDGISGDIAAEIIGYDGFFVPSEWLRYCFVKDLINWRLQSVKVTKKSTAGKCSGDSFDQFVLIPDLEPSNGRDSPNGGGWMSLEEVEKDLEPLRDLLDDGIYYMHMSFEELQKISSDRDILGRPIVKPEIIKEAFWQQTELRQKVLNTPLDSPELGITERLPIPTGKSVDQVFQDIETGQYRTTAGRLVTEPPKFVVPTEDSTTIIGSEFGDQSNAAMHGAHGASSVRNSVAQGYKNTAENTGVIPGLDGDLPEEDDHLPPKKEVRCSYFPPFRFSAEFSSIKSLKEKKRVYSKTVFYAGSYWNIYIQKVRPNKSVQLGVYLHRAKETHSQNASYKSNPHASLLKADGPLPSPDVGPRFDHNATLLTTDADEDGSGGESSSTGGGVTSSNGTNTSTIRCSHDLASQPSVPAIAPYTDVRPMIQTYFKIFSPSKRGKLLSLFSSEPDSFNFSQSWGWKSSTLNMDEAGGLDSEEGKLKFMVVLGNV</sequence>
<dbReference type="PANTHER" id="PTHR47369:SF1">
    <property type="entry name" value="BTB_POZ DOMAIN-CONTAINING PROTEIN"/>
    <property type="match status" value="1"/>
</dbReference>
<dbReference type="AlphaFoldDB" id="A0A3N4I580"/>
<dbReference type="PANTHER" id="PTHR47369">
    <property type="entry name" value="BTB/POZ DOMAIN-CONTAINING PROTEIN"/>
    <property type="match status" value="1"/>
</dbReference>
<dbReference type="InterPro" id="IPR011333">
    <property type="entry name" value="SKP1/BTB/POZ_sf"/>
</dbReference>
<accession>A0A3N4I580</accession>
<dbReference type="Proteomes" id="UP000275078">
    <property type="component" value="Unassembled WGS sequence"/>
</dbReference>
<proteinExistence type="predicted"/>
<feature type="compositionally biased region" description="Low complexity" evidence="1">
    <location>
        <begin position="675"/>
        <end position="684"/>
    </location>
</feature>
<gene>
    <name evidence="3" type="ORF">BJ508DRAFT_115763</name>
</gene>
<reference evidence="3 4" key="1">
    <citation type="journal article" date="2018" name="Nat. Ecol. Evol.">
        <title>Pezizomycetes genomes reveal the molecular basis of ectomycorrhizal truffle lifestyle.</title>
        <authorList>
            <person name="Murat C."/>
            <person name="Payen T."/>
            <person name="Noel B."/>
            <person name="Kuo A."/>
            <person name="Morin E."/>
            <person name="Chen J."/>
            <person name="Kohler A."/>
            <person name="Krizsan K."/>
            <person name="Balestrini R."/>
            <person name="Da Silva C."/>
            <person name="Montanini B."/>
            <person name="Hainaut M."/>
            <person name="Levati E."/>
            <person name="Barry K.W."/>
            <person name="Belfiori B."/>
            <person name="Cichocki N."/>
            <person name="Clum A."/>
            <person name="Dockter R.B."/>
            <person name="Fauchery L."/>
            <person name="Guy J."/>
            <person name="Iotti M."/>
            <person name="Le Tacon F."/>
            <person name="Lindquist E.A."/>
            <person name="Lipzen A."/>
            <person name="Malagnac F."/>
            <person name="Mello A."/>
            <person name="Molinier V."/>
            <person name="Miyauchi S."/>
            <person name="Poulain J."/>
            <person name="Riccioni C."/>
            <person name="Rubini A."/>
            <person name="Sitrit Y."/>
            <person name="Splivallo R."/>
            <person name="Traeger S."/>
            <person name="Wang M."/>
            <person name="Zifcakova L."/>
            <person name="Wipf D."/>
            <person name="Zambonelli A."/>
            <person name="Paolocci F."/>
            <person name="Nowrousian M."/>
            <person name="Ottonello S."/>
            <person name="Baldrian P."/>
            <person name="Spatafora J.W."/>
            <person name="Henrissat B."/>
            <person name="Nagy L.G."/>
            <person name="Aury J.M."/>
            <person name="Wincker P."/>
            <person name="Grigoriev I.V."/>
            <person name="Bonfante P."/>
            <person name="Martin F.M."/>
        </authorList>
    </citation>
    <scope>NUCLEOTIDE SEQUENCE [LARGE SCALE GENOMIC DNA]</scope>
    <source>
        <strain evidence="3 4">RN42</strain>
    </source>
</reference>
<evidence type="ECO:0000313" key="4">
    <source>
        <dbReference type="Proteomes" id="UP000275078"/>
    </source>
</evidence>
<feature type="region of interest" description="Disordered" evidence="1">
    <location>
        <begin position="616"/>
        <end position="686"/>
    </location>
</feature>